<dbReference type="STRING" id="46223.SAMN05421852_101473"/>
<keyword evidence="4" id="KW-1185">Reference proteome</keyword>
<dbReference type="AlphaFoldDB" id="A0A1I3KIF7"/>
<keyword evidence="1 3" id="KW-0238">DNA-binding</keyword>
<dbReference type="GO" id="GO:0006950">
    <property type="term" value="P:response to stress"/>
    <property type="evidence" value="ECO:0007669"/>
    <property type="project" value="TreeGrafter"/>
</dbReference>
<dbReference type="PANTHER" id="PTHR33164">
    <property type="entry name" value="TRANSCRIPTIONAL REGULATOR, MARR FAMILY"/>
    <property type="match status" value="1"/>
</dbReference>
<proteinExistence type="predicted"/>
<organism evidence="3 4">
    <name type="scientific">Thermoflavimicrobium dichotomicum</name>
    <dbReference type="NCBI Taxonomy" id="46223"/>
    <lineage>
        <taxon>Bacteria</taxon>
        <taxon>Bacillati</taxon>
        <taxon>Bacillota</taxon>
        <taxon>Bacilli</taxon>
        <taxon>Bacillales</taxon>
        <taxon>Thermoactinomycetaceae</taxon>
        <taxon>Thermoflavimicrobium</taxon>
    </lineage>
</organism>
<dbReference type="PROSITE" id="PS50995">
    <property type="entry name" value="HTH_MARR_2"/>
    <property type="match status" value="1"/>
</dbReference>
<protein>
    <submittedName>
        <fullName evidence="3">DNA-binding transcriptional regulator, MarR family</fullName>
    </submittedName>
</protein>
<dbReference type="InterPro" id="IPR039422">
    <property type="entry name" value="MarR/SlyA-like"/>
</dbReference>
<dbReference type="Proteomes" id="UP000199545">
    <property type="component" value="Unassembled WGS sequence"/>
</dbReference>
<accession>A0A1I3KIF7</accession>
<evidence type="ECO:0000256" key="1">
    <source>
        <dbReference type="ARBA" id="ARBA00023125"/>
    </source>
</evidence>
<dbReference type="PANTHER" id="PTHR33164:SF99">
    <property type="entry name" value="MARR FAMILY REGULATORY PROTEIN"/>
    <property type="match status" value="1"/>
</dbReference>
<feature type="domain" description="HTH marR-type" evidence="2">
    <location>
        <begin position="7"/>
        <end position="146"/>
    </location>
</feature>
<reference evidence="3 4" key="1">
    <citation type="submission" date="2016-10" db="EMBL/GenBank/DDBJ databases">
        <authorList>
            <person name="de Groot N.N."/>
        </authorList>
    </citation>
    <scope>NUCLEOTIDE SEQUENCE [LARGE SCALE GENOMIC DNA]</scope>
    <source>
        <strain evidence="3 4">DSM 44778</strain>
    </source>
</reference>
<name>A0A1I3KIF7_9BACL</name>
<dbReference type="SUPFAM" id="SSF46785">
    <property type="entry name" value="Winged helix' DNA-binding domain"/>
    <property type="match status" value="1"/>
</dbReference>
<dbReference type="SMART" id="SM00347">
    <property type="entry name" value="HTH_MARR"/>
    <property type="match status" value="1"/>
</dbReference>
<dbReference type="GO" id="GO:0003700">
    <property type="term" value="F:DNA-binding transcription factor activity"/>
    <property type="evidence" value="ECO:0007669"/>
    <property type="project" value="InterPro"/>
</dbReference>
<dbReference type="InterPro" id="IPR036390">
    <property type="entry name" value="WH_DNA-bd_sf"/>
</dbReference>
<dbReference type="OrthoDB" id="49580at2"/>
<dbReference type="InterPro" id="IPR036388">
    <property type="entry name" value="WH-like_DNA-bd_sf"/>
</dbReference>
<evidence type="ECO:0000313" key="3">
    <source>
        <dbReference type="EMBL" id="SFI72266.1"/>
    </source>
</evidence>
<sequence>MIEDRQINHLLTLFKQMIRQLHHIAREELKELNITMPQAQVIRVLREEGPQSLVELSKKLESSTSSLSGIVDRLEKEGLVSRERDQKDRRVVWISLTPKCKELIKKIPDTQAQYIRKYVEKMSEEDVILLIEKMEIFVKVLKEETESKEKK</sequence>
<dbReference type="Pfam" id="PF01047">
    <property type="entry name" value="MarR"/>
    <property type="match status" value="1"/>
</dbReference>
<dbReference type="RefSeq" id="WP_093227608.1">
    <property type="nucleotide sequence ID" value="NZ_FORR01000001.1"/>
</dbReference>
<evidence type="ECO:0000259" key="2">
    <source>
        <dbReference type="PROSITE" id="PS50995"/>
    </source>
</evidence>
<dbReference type="Gene3D" id="1.10.10.10">
    <property type="entry name" value="Winged helix-like DNA-binding domain superfamily/Winged helix DNA-binding domain"/>
    <property type="match status" value="1"/>
</dbReference>
<gene>
    <name evidence="3" type="ORF">SAMN05421852_101473</name>
</gene>
<dbReference type="GO" id="GO:0003677">
    <property type="term" value="F:DNA binding"/>
    <property type="evidence" value="ECO:0007669"/>
    <property type="project" value="UniProtKB-KW"/>
</dbReference>
<dbReference type="PRINTS" id="PR00598">
    <property type="entry name" value="HTHMARR"/>
</dbReference>
<dbReference type="InterPro" id="IPR000835">
    <property type="entry name" value="HTH_MarR-typ"/>
</dbReference>
<dbReference type="EMBL" id="FORR01000001">
    <property type="protein sequence ID" value="SFI72266.1"/>
    <property type="molecule type" value="Genomic_DNA"/>
</dbReference>
<evidence type="ECO:0000313" key="4">
    <source>
        <dbReference type="Proteomes" id="UP000199545"/>
    </source>
</evidence>